<comment type="subcellular location">
    <subcellularLocation>
        <location evidence="7">Cytoplasm</location>
    </subcellularLocation>
</comment>
<dbReference type="OrthoDB" id="9807885at2"/>
<evidence type="ECO:0000256" key="5">
    <source>
        <dbReference type="ARBA" id="ARBA00023235"/>
    </source>
</evidence>
<dbReference type="UniPathway" id="UPA00251">
    <property type="reaction ID" value="UER00317"/>
</dbReference>
<protein>
    <recommendedName>
        <fullName evidence="7">Glutamate-1-semialdehyde 2,1-aminomutase</fullName>
        <shortName evidence="7">GSA</shortName>
        <ecNumber evidence="7">5.4.3.8</ecNumber>
    </recommendedName>
    <alternativeName>
        <fullName evidence="7">Glutamate-1-semialdehyde aminotransferase</fullName>
        <shortName evidence="7">GSA-AT</shortName>
    </alternativeName>
</protein>
<dbReference type="KEGG" id="caby:Cabys_2670"/>
<dbReference type="RefSeq" id="WP_006930887.1">
    <property type="nucleotide sequence ID" value="NZ_CM001402.1"/>
</dbReference>
<evidence type="ECO:0000313" key="10">
    <source>
        <dbReference type="Proteomes" id="UP000004671"/>
    </source>
</evidence>
<dbReference type="InterPro" id="IPR005814">
    <property type="entry name" value="Aminotrans_3"/>
</dbReference>
<dbReference type="GO" id="GO:0030170">
    <property type="term" value="F:pyridoxal phosphate binding"/>
    <property type="evidence" value="ECO:0007669"/>
    <property type="project" value="InterPro"/>
</dbReference>
<name>H1XPE1_CALAY</name>
<dbReference type="EMBL" id="CM001402">
    <property type="protein sequence ID" value="EHO43312.1"/>
    <property type="molecule type" value="Genomic_DNA"/>
</dbReference>
<keyword evidence="5 7" id="KW-0413">Isomerase</keyword>
<evidence type="ECO:0000256" key="7">
    <source>
        <dbReference type="HAMAP-Rule" id="MF_00375"/>
    </source>
</evidence>
<dbReference type="CDD" id="cd00610">
    <property type="entry name" value="OAT_like"/>
    <property type="match status" value="1"/>
</dbReference>
<sequence>MNRSSELFRKAQKYLPGGVNSPVRAFKSVNRDPLFIASGAGSKIRDVDGNEYIDYVGSWGPLILGHAHPEVVEYLQSVTESGTSFGAPTELEILIAEKIVQMVPSVEMVRMVNSGTEATMSAIRLARGFTGRDKIIKFEGCYHGHGDSFLIKAGSGALTFGEPNSPGVPAALAKETLTAGFNDLDSVERLFESFKNQIAAVIVEPIAGNMGVIPPADGFLQGLRDLCTQNGALLIFDEVMTGFRVHAGGAQSLYNVQPDLTTMGKVIGGGLPAAAYGGKREIMEMVSPAGAVYQAGTLSGNPLAMAAGLKTLEIISRPGFFEKLNKKANWFFSELAHYVENQNFPLSLNYVNSMGCLFFKPGEVRNFNEATQSDTELFARYFGGMLDKGIYLAPSQFEAMFISAAHSEEDLQNTLHAGREVLEKLFK</sequence>
<dbReference type="PANTHER" id="PTHR43713:SF3">
    <property type="entry name" value="GLUTAMATE-1-SEMIALDEHYDE 2,1-AMINOMUTASE 1, CHLOROPLASTIC-RELATED"/>
    <property type="match status" value="1"/>
</dbReference>
<evidence type="ECO:0000256" key="6">
    <source>
        <dbReference type="ARBA" id="ARBA00023244"/>
    </source>
</evidence>
<keyword evidence="6 7" id="KW-0627">Porphyrin biosynthesis</keyword>
<dbReference type="InParanoid" id="H1XPE1"/>
<evidence type="ECO:0000313" key="8">
    <source>
        <dbReference type="EMBL" id="APF19418.1"/>
    </source>
</evidence>
<dbReference type="InterPro" id="IPR004639">
    <property type="entry name" value="4pyrrol_synth_GluAld_NH2Trfase"/>
</dbReference>
<dbReference type="InterPro" id="IPR015421">
    <property type="entry name" value="PyrdxlP-dep_Trfase_major"/>
</dbReference>
<dbReference type="AlphaFoldDB" id="H1XPE1"/>
<comment type="catalytic activity">
    <reaction evidence="7">
        <text>(S)-4-amino-5-oxopentanoate = 5-aminolevulinate</text>
        <dbReference type="Rhea" id="RHEA:14265"/>
        <dbReference type="ChEBI" id="CHEBI:57501"/>
        <dbReference type="ChEBI" id="CHEBI:356416"/>
        <dbReference type="EC" id="5.4.3.8"/>
    </reaction>
</comment>
<dbReference type="Proteomes" id="UP000004671">
    <property type="component" value="Chromosome"/>
</dbReference>
<dbReference type="EC" id="5.4.3.8" evidence="7"/>
<dbReference type="Gene3D" id="3.40.640.10">
    <property type="entry name" value="Type I PLP-dependent aspartate aminotransferase-like (Major domain)"/>
    <property type="match status" value="1"/>
</dbReference>
<dbReference type="InterPro" id="IPR015424">
    <property type="entry name" value="PyrdxlP-dep_Trfase"/>
</dbReference>
<proteinExistence type="inferred from homology"/>
<dbReference type="SUPFAM" id="SSF53383">
    <property type="entry name" value="PLP-dependent transferases"/>
    <property type="match status" value="1"/>
</dbReference>
<evidence type="ECO:0000256" key="1">
    <source>
        <dbReference type="ARBA" id="ARBA00001933"/>
    </source>
</evidence>
<dbReference type="NCBIfam" id="TIGR00713">
    <property type="entry name" value="hemL"/>
    <property type="match status" value="1"/>
</dbReference>
<evidence type="ECO:0000313" key="9">
    <source>
        <dbReference type="EMBL" id="EHO43312.1"/>
    </source>
</evidence>
<dbReference type="GO" id="GO:0008483">
    <property type="term" value="F:transaminase activity"/>
    <property type="evidence" value="ECO:0007669"/>
    <property type="project" value="InterPro"/>
</dbReference>
<accession>H1XPE1</accession>
<dbReference type="Gene3D" id="3.90.1150.10">
    <property type="entry name" value="Aspartate Aminotransferase, domain 1"/>
    <property type="match status" value="1"/>
</dbReference>
<dbReference type="GO" id="GO:0005737">
    <property type="term" value="C:cytoplasm"/>
    <property type="evidence" value="ECO:0007669"/>
    <property type="project" value="UniProtKB-SubCell"/>
</dbReference>
<organism evidence="9 10">
    <name type="scientific">Caldithrix abyssi DSM 13497</name>
    <dbReference type="NCBI Taxonomy" id="880073"/>
    <lineage>
        <taxon>Bacteria</taxon>
        <taxon>Pseudomonadati</taxon>
        <taxon>Calditrichota</taxon>
        <taxon>Calditrichia</taxon>
        <taxon>Calditrichales</taxon>
        <taxon>Calditrichaceae</taxon>
        <taxon>Caldithrix</taxon>
    </lineage>
</organism>
<comment type="subunit">
    <text evidence="7">Homodimer.</text>
</comment>
<dbReference type="Proteomes" id="UP000183868">
    <property type="component" value="Chromosome"/>
</dbReference>
<dbReference type="NCBIfam" id="NF000818">
    <property type="entry name" value="PRK00062.1"/>
    <property type="match status" value="1"/>
</dbReference>
<keyword evidence="7" id="KW-0963">Cytoplasm</keyword>
<feature type="modified residue" description="N6-(pyridoxal phosphate)lysine" evidence="7">
    <location>
        <position position="265"/>
    </location>
</feature>
<dbReference type="InterPro" id="IPR015422">
    <property type="entry name" value="PyrdxlP-dep_Trfase_small"/>
</dbReference>
<dbReference type="InterPro" id="IPR049704">
    <property type="entry name" value="Aminotrans_3_PPA_site"/>
</dbReference>
<comment type="similarity">
    <text evidence="3 7">Belongs to the class-III pyridoxal-phosphate-dependent aminotransferase family. HemL subfamily.</text>
</comment>
<dbReference type="EMBL" id="CP018099">
    <property type="protein sequence ID" value="APF19418.1"/>
    <property type="molecule type" value="Genomic_DNA"/>
</dbReference>
<comment type="cofactor">
    <cofactor evidence="1 7">
        <name>pyridoxal 5'-phosphate</name>
        <dbReference type="ChEBI" id="CHEBI:597326"/>
    </cofactor>
</comment>
<evidence type="ECO:0000313" key="11">
    <source>
        <dbReference type="Proteomes" id="UP000183868"/>
    </source>
</evidence>
<dbReference type="HAMAP" id="MF_00375">
    <property type="entry name" value="HemL_aminotrans_3"/>
    <property type="match status" value="1"/>
</dbReference>
<gene>
    <name evidence="7 8" type="primary">hemL</name>
    <name evidence="8" type="ORF">Cabys_2670</name>
    <name evidence="9" type="ORF">Calab_3715</name>
</gene>
<evidence type="ECO:0000256" key="4">
    <source>
        <dbReference type="ARBA" id="ARBA00022898"/>
    </source>
</evidence>
<comment type="pathway">
    <text evidence="2">Porphyrin-containing compound metabolism; protoporphyrin-IX biosynthesis; 5-aminolevulinate from L-glutamyl-tRNA(Glu): step 2/2.</text>
</comment>
<keyword evidence="10" id="KW-1185">Reference proteome</keyword>
<evidence type="ECO:0000256" key="2">
    <source>
        <dbReference type="ARBA" id="ARBA00004819"/>
    </source>
</evidence>
<dbReference type="PROSITE" id="PS00600">
    <property type="entry name" value="AA_TRANSFER_CLASS_3"/>
    <property type="match status" value="1"/>
</dbReference>
<dbReference type="GO" id="GO:0042286">
    <property type="term" value="F:glutamate-1-semialdehyde 2,1-aminomutase activity"/>
    <property type="evidence" value="ECO:0007669"/>
    <property type="project" value="UniProtKB-UniRule"/>
</dbReference>
<dbReference type="FunFam" id="3.40.640.10:FF:000021">
    <property type="entry name" value="Glutamate-1-semialdehyde 2,1-aminomutase"/>
    <property type="match status" value="1"/>
</dbReference>
<dbReference type="HOGENOM" id="CLU_016922_1_5_0"/>
<dbReference type="Pfam" id="PF00202">
    <property type="entry name" value="Aminotran_3"/>
    <property type="match status" value="1"/>
</dbReference>
<keyword evidence="4 7" id="KW-0663">Pyridoxal phosphate</keyword>
<reference evidence="9 10" key="1">
    <citation type="submission" date="2011-09" db="EMBL/GenBank/DDBJ databases">
        <title>The permanent draft genome of Caldithrix abyssi DSM 13497.</title>
        <authorList>
            <consortium name="US DOE Joint Genome Institute (JGI-PGF)"/>
            <person name="Lucas S."/>
            <person name="Han J."/>
            <person name="Lapidus A."/>
            <person name="Bruce D."/>
            <person name="Goodwin L."/>
            <person name="Pitluck S."/>
            <person name="Peters L."/>
            <person name="Kyrpides N."/>
            <person name="Mavromatis K."/>
            <person name="Ivanova N."/>
            <person name="Mikhailova N."/>
            <person name="Chertkov O."/>
            <person name="Detter J.C."/>
            <person name="Tapia R."/>
            <person name="Han C."/>
            <person name="Land M."/>
            <person name="Hauser L."/>
            <person name="Markowitz V."/>
            <person name="Cheng J.-F."/>
            <person name="Hugenholtz P."/>
            <person name="Woyke T."/>
            <person name="Wu D."/>
            <person name="Spring S."/>
            <person name="Brambilla E."/>
            <person name="Klenk H.-P."/>
            <person name="Eisen J.A."/>
        </authorList>
    </citation>
    <scope>NUCLEOTIDE SEQUENCE [LARGE SCALE GENOMIC DNA]</scope>
    <source>
        <strain evidence="9 10">DSM 13497</strain>
    </source>
</reference>
<dbReference type="FunCoup" id="H1XPE1">
    <property type="interactions" value="554"/>
</dbReference>
<dbReference type="GO" id="GO:0006782">
    <property type="term" value="P:protoporphyrinogen IX biosynthetic process"/>
    <property type="evidence" value="ECO:0007669"/>
    <property type="project" value="UniProtKB-UniRule"/>
</dbReference>
<evidence type="ECO:0000256" key="3">
    <source>
        <dbReference type="ARBA" id="ARBA00008981"/>
    </source>
</evidence>
<dbReference type="PANTHER" id="PTHR43713">
    <property type="entry name" value="GLUTAMATE-1-SEMIALDEHYDE 2,1-AMINOMUTASE"/>
    <property type="match status" value="1"/>
</dbReference>
<dbReference type="PaxDb" id="880073-Calab_3715"/>
<reference evidence="8 11" key="2">
    <citation type="submission" date="2016-11" db="EMBL/GenBank/DDBJ databases">
        <title>Genomic analysis of Caldithrix abyssi and proposal of a novel bacterial phylum Caldithrichaeota.</title>
        <authorList>
            <person name="Kublanov I."/>
            <person name="Sigalova O."/>
            <person name="Gavrilov S."/>
            <person name="Lebedinsky A."/>
            <person name="Ivanova N."/>
            <person name="Daum C."/>
            <person name="Reddy T."/>
            <person name="Klenk H.P."/>
            <person name="Goker M."/>
            <person name="Reva O."/>
            <person name="Miroshnichenko M."/>
            <person name="Kyprides N."/>
            <person name="Woyke T."/>
            <person name="Gelfand M."/>
        </authorList>
    </citation>
    <scope>NUCLEOTIDE SEQUENCE [LARGE SCALE GENOMIC DNA]</scope>
    <source>
        <strain evidence="8 11">LF13</strain>
    </source>
</reference>
<dbReference type="eggNOG" id="COG0001">
    <property type="taxonomic scope" value="Bacteria"/>
</dbReference>
<dbReference type="STRING" id="880073.Cabys_2670"/>